<evidence type="ECO:0000313" key="2">
    <source>
        <dbReference type="Proteomes" id="UP001152531"/>
    </source>
</evidence>
<keyword evidence="2" id="KW-1185">Reference proteome</keyword>
<organism evidence="1 2">
    <name type="scientific">[Candida] jaroonii</name>
    <dbReference type="NCBI Taxonomy" id="467808"/>
    <lineage>
        <taxon>Eukaryota</taxon>
        <taxon>Fungi</taxon>
        <taxon>Dikarya</taxon>
        <taxon>Ascomycota</taxon>
        <taxon>Saccharomycotina</taxon>
        <taxon>Pichiomycetes</taxon>
        <taxon>Debaryomycetaceae</taxon>
        <taxon>Yamadazyma</taxon>
    </lineage>
</organism>
<evidence type="ECO:0000313" key="1">
    <source>
        <dbReference type="EMBL" id="CAH6721386.1"/>
    </source>
</evidence>
<dbReference type="EMBL" id="CALSDN010000006">
    <property type="protein sequence ID" value="CAH6721386.1"/>
    <property type="molecule type" value="Genomic_DNA"/>
</dbReference>
<dbReference type="Proteomes" id="UP001152531">
    <property type="component" value="Unassembled WGS sequence"/>
</dbReference>
<sequence>MNDFNVEEVLEKLTIFEKIGLLAGIDFWHTFPVERLDIPSLRMSDGPNGTRGTKFFDGVPAACFPCGTGLAATFNKDLLVKAGKLMGVEAKHKGSHIILGPTTNMQRGPLGGRGFESFSEDPYLAGQASVSIIKGIQDEDIAATIKHFVCNDLEDQRNSSDSILSERALREIYLEPFRLAVKYSDPKCFMTAYNKVNGTHVSNNKKILDDILRKEWGWDGLIMSDWFGTYTTKAGIEAGLDIEMPGPTIHRGTNAVKHMIDSKELHISDLDARVKNVLNLIKFCKTSGVPGGAPEDTENNTPETSKTLLDVAKESIVLLKNEDNILPLKKDEKIAVIGPNAKYAAYCGGGSAALRPYYTTSPYQGIVKKAGSDVAYTVGAYAHKSLPSLSNQLINPDTKETGYKMKFFKKPAEHKGDREQFDEYDYDFSFVFLADYKSDKIDTSLYYVDIEGDFTAEEDGDYEFGLTVQGTALLYVDGKLIVDNKTKQEKGEAFFNAGSTEKTNTTPLKKGQTYRVRVEFGSAPTFTAKTDDQVDFGGGGGLFFGCAKVIDADEEIKKAAELAKSVDKVVLSIGLNQEWESEGYDRENMELPLRTNDLVAAVLKANPNTVIVNQSGTPVEMPWIKDAKALVQAWYGGNEGGNAIAEILFGDYNPSGKLSLSFPFKNIDNPAYLNFKTEAGRVLYGEDIFIGYRYYEKLQKSVAFPFGFGLSFTDYEYSNLKVSVDEASDKLEASVDVKNVGKIDGDEVVQLYVRHNEPTIIKPVKELKGFEKVSIKAGSSVTVKFSLSLKDSVSYFNEYHNKWHVEKGDYEVQVGKSSDDIELIEKFEVTKEKFWLGL</sequence>
<name>A0ACA9Y8S1_9ASCO</name>
<protein>
    <submittedName>
        <fullName evidence="1">Probable beta-glucosidase I</fullName>
    </submittedName>
</protein>
<proteinExistence type="predicted"/>
<gene>
    <name evidence="1" type="ORF">CLIB1444_06S00958</name>
</gene>
<reference evidence="1" key="1">
    <citation type="submission" date="2022-06" db="EMBL/GenBank/DDBJ databases">
        <authorList>
            <person name="Legras J.-L."/>
            <person name="Devillers H."/>
            <person name="Grondin C."/>
        </authorList>
    </citation>
    <scope>NUCLEOTIDE SEQUENCE</scope>
    <source>
        <strain evidence="1">CLIB 1444</strain>
    </source>
</reference>
<comment type="caution">
    <text evidence="1">The sequence shown here is derived from an EMBL/GenBank/DDBJ whole genome shotgun (WGS) entry which is preliminary data.</text>
</comment>
<accession>A0ACA9Y8S1</accession>